<comment type="pathway">
    <text evidence="3">Lipid metabolism.</text>
</comment>
<keyword evidence="14" id="KW-0012">Acyltransferase</keyword>
<evidence type="ECO:0000256" key="1">
    <source>
        <dbReference type="ARBA" id="ARBA00004477"/>
    </source>
</evidence>
<evidence type="ECO:0000256" key="14">
    <source>
        <dbReference type="ARBA" id="ARBA00023315"/>
    </source>
</evidence>
<keyword evidence="8 15" id="KW-0812">Transmembrane</keyword>
<accession>A0AAW1R9C2</accession>
<dbReference type="EMBL" id="JALJOR010000001">
    <property type="protein sequence ID" value="KAK9830150.1"/>
    <property type="molecule type" value="Genomic_DNA"/>
</dbReference>
<dbReference type="EC" id="2.3.1.20" evidence="5"/>
<dbReference type="GO" id="GO:0004144">
    <property type="term" value="F:diacylglycerol O-acyltransferase activity"/>
    <property type="evidence" value="ECO:0007669"/>
    <property type="project" value="UniProtKB-EC"/>
</dbReference>
<dbReference type="AlphaFoldDB" id="A0AAW1R9C2"/>
<evidence type="ECO:0000256" key="7">
    <source>
        <dbReference type="ARBA" id="ARBA00022679"/>
    </source>
</evidence>
<dbReference type="PANTHER" id="PTHR12317">
    <property type="entry name" value="DIACYLGLYCEROL O-ACYLTRANSFERASE"/>
    <property type="match status" value="1"/>
</dbReference>
<evidence type="ECO:0000256" key="2">
    <source>
        <dbReference type="ARBA" id="ARBA00004771"/>
    </source>
</evidence>
<proteinExistence type="inferred from homology"/>
<evidence type="ECO:0000256" key="11">
    <source>
        <dbReference type="ARBA" id="ARBA00022989"/>
    </source>
</evidence>
<dbReference type="PANTHER" id="PTHR12317:SF0">
    <property type="entry name" value="ACYLTRANSFERASE"/>
    <property type="match status" value="1"/>
</dbReference>
<evidence type="ECO:0000256" key="12">
    <source>
        <dbReference type="ARBA" id="ARBA00023098"/>
    </source>
</evidence>
<evidence type="ECO:0000313" key="16">
    <source>
        <dbReference type="EMBL" id="KAK9830150.1"/>
    </source>
</evidence>
<keyword evidence="11 15" id="KW-1133">Transmembrane helix</keyword>
<comment type="pathway">
    <text evidence="2">Glycerolipid metabolism; triacylglycerol biosynthesis.</text>
</comment>
<reference evidence="16 17" key="1">
    <citation type="journal article" date="2024" name="Nat. Commun.">
        <title>Phylogenomics reveals the evolutionary origins of lichenization in chlorophyte algae.</title>
        <authorList>
            <person name="Puginier C."/>
            <person name="Libourel C."/>
            <person name="Otte J."/>
            <person name="Skaloud P."/>
            <person name="Haon M."/>
            <person name="Grisel S."/>
            <person name="Petersen M."/>
            <person name="Berrin J.G."/>
            <person name="Delaux P.M."/>
            <person name="Dal Grande F."/>
            <person name="Keller J."/>
        </authorList>
    </citation>
    <scope>NUCLEOTIDE SEQUENCE [LARGE SCALE GENOMIC DNA]</scope>
    <source>
        <strain evidence="16 17">SAG 2043</strain>
    </source>
</reference>
<gene>
    <name evidence="16" type="ORF">WJX72_010009</name>
</gene>
<keyword evidence="17" id="KW-1185">Reference proteome</keyword>
<name>A0AAW1R9C2_9CHLO</name>
<keyword evidence="10" id="KW-0256">Endoplasmic reticulum</keyword>
<evidence type="ECO:0000256" key="9">
    <source>
        <dbReference type="ARBA" id="ARBA00022798"/>
    </source>
</evidence>
<keyword evidence="6" id="KW-0444">Lipid biosynthesis</keyword>
<dbReference type="Proteomes" id="UP001489004">
    <property type="component" value="Unassembled WGS sequence"/>
</dbReference>
<evidence type="ECO:0000256" key="15">
    <source>
        <dbReference type="SAM" id="Phobius"/>
    </source>
</evidence>
<dbReference type="GO" id="GO:0006071">
    <property type="term" value="P:glycerol metabolic process"/>
    <property type="evidence" value="ECO:0007669"/>
    <property type="project" value="UniProtKB-KW"/>
</dbReference>
<comment type="subcellular location">
    <subcellularLocation>
        <location evidence="1">Endoplasmic reticulum membrane</location>
        <topology evidence="1">Multi-pass membrane protein</topology>
    </subcellularLocation>
</comment>
<keyword evidence="13 15" id="KW-0472">Membrane</keyword>
<protein>
    <recommendedName>
        <fullName evidence="5">diacylglycerol O-acyltransferase</fullName>
        <ecNumber evidence="5">2.3.1.20</ecNumber>
    </recommendedName>
</protein>
<organism evidence="16 17">
    <name type="scientific">[Myrmecia] bisecta</name>
    <dbReference type="NCBI Taxonomy" id="41462"/>
    <lineage>
        <taxon>Eukaryota</taxon>
        <taxon>Viridiplantae</taxon>
        <taxon>Chlorophyta</taxon>
        <taxon>core chlorophytes</taxon>
        <taxon>Trebouxiophyceae</taxon>
        <taxon>Trebouxiales</taxon>
        <taxon>Trebouxiaceae</taxon>
        <taxon>Myrmecia</taxon>
    </lineage>
</organism>
<evidence type="ECO:0000256" key="4">
    <source>
        <dbReference type="ARBA" id="ARBA00005420"/>
    </source>
</evidence>
<evidence type="ECO:0000256" key="8">
    <source>
        <dbReference type="ARBA" id="ARBA00022692"/>
    </source>
</evidence>
<dbReference type="GO" id="GO:0005789">
    <property type="term" value="C:endoplasmic reticulum membrane"/>
    <property type="evidence" value="ECO:0007669"/>
    <property type="project" value="UniProtKB-SubCell"/>
</dbReference>
<comment type="similarity">
    <text evidence="4">Belongs to the diacylglycerol acyltransferase family.</text>
</comment>
<keyword evidence="9" id="KW-0319">Glycerol metabolism</keyword>
<evidence type="ECO:0000256" key="10">
    <source>
        <dbReference type="ARBA" id="ARBA00022824"/>
    </source>
</evidence>
<sequence>MADQFAERLVLWLHFLGGIVSSTTALTIFFLLPRNLAWGILAGYAVLVWFQHRHRTPLWNPVLRRLRIWKRIANYFPAQLVKSAELDPNKNYIFAYHPHGMLSTGAWLGFATEGLGFSAKFPGIIMHVLTLTINFKVPFLREYLLGLGVSDVSRDTCRWLLTRKVGEQAILLTAASGKAKSLLPDTKLQLHVIAVPAVGDEVLASTMLAVPRNRYCSLPDYTGVSVSGLDDGRVASPAPENLLLLVVDVTAVDYVDLVSDRRWVYAAPDRSAPRWTKVEVNP</sequence>
<evidence type="ECO:0000313" key="17">
    <source>
        <dbReference type="Proteomes" id="UP001489004"/>
    </source>
</evidence>
<keyword evidence="7" id="KW-0808">Transferase</keyword>
<evidence type="ECO:0000256" key="13">
    <source>
        <dbReference type="ARBA" id="ARBA00023136"/>
    </source>
</evidence>
<evidence type="ECO:0000256" key="5">
    <source>
        <dbReference type="ARBA" id="ARBA00013244"/>
    </source>
</evidence>
<evidence type="ECO:0000256" key="3">
    <source>
        <dbReference type="ARBA" id="ARBA00005189"/>
    </source>
</evidence>
<evidence type="ECO:0000256" key="6">
    <source>
        <dbReference type="ARBA" id="ARBA00022516"/>
    </source>
</evidence>
<dbReference type="InterPro" id="IPR007130">
    <property type="entry name" value="DAGAT"/>
</dbReference>
<keyword evidence="12" id="KW-0443">Lipid metabolism</keyword>
<comment type="caution">
    <text evidence="16">The sequence shown here is derived from an EMBL/GenBank/DDBJ whole genome shotgun (WGS) entry which is preliminary data.</text>
</comment>
<dbReference type="GO" id="GO:0019432">
    <property type="term" value="P:triglyceride biosynthetic process"/>
    <property type="evidence" value="ECO:0007669"/>
    <property type="project" value="TreeGrafter"/>
</dbReference>
<feature type="transmembrane region" description="Helical" evidence="15">
    <location>
        <begin position="9"/>
        <end position="30"/>
    </location>
</feature>
<dbReference type="Pfam" id="PF03982">
    <property type="entry name" value="DAGAT"/>
    <property type="match status" value="1"/>
</dbReference>